<evidence type="ECO:0000313" key="5">
    <source>
        <dbReference type="Proteomes" id="UP000034923"/>
    </source>
</evidence>
<dbReference type="EMBL" id="LBQE01000004">
    <property type="protein sequence ID" value="KKP72769.1"/>
    <property type="molecule type" value="Genomic_DNA"/>
</dbReference>
<sequence>MWGKNLSYDYLLWIRRHAIRLELKGVTFFKNDGSIKVIAEGEDKNLLFFIKKLQHGRFLFPLFSPVENFSVKWCGARHEFEDFSISETGE</sequence>
<organism evidence="4 5">
    <name type="scientific">Candidatus Nomurabacteria bacterium GW2011_GWB1_35_20</name>
    <dbReference type="NCBI Taxonomy" id="1618740"/>
    <lineage>
        <taxon>Bacteria</taxon>
        <taxon>Candidatus Nomuraibacteriota</taxon>
    </lineage>
</organism>
<comment type="similarity">
    <text evidence="2">Belongs to the acylphosphatase family.</text>
</comment>
<dbReference type="InterPro" id="IPR001792">
    <property type="entry name" value="Acylphosphatase-like_dom"/>
</dbReference>
<evidence type="ECO:0000256" key="1">
    <source>
        <dbReference type="PROSITE-ProRule" id="PRU00520"/>
    </source>
</evidence>
<dbReference type="Pfam" id="PF00708">
    <property type="entry name" value="Acylphosphatase"/>
    <property type="match status" value="1"/>
</dbReference>
<gene>
    <name evidence="4" type="ORF">UR70_C0004G0012</name>
</gene>
<comment type="caution">
    <text evidence="4">The sequence shown here is derived from an EMBL/GenBank/DDBJ whole genome shotgun (WGS) entry which is preliminary data.</text>
</comment>
<protein>
    <recommendedName>
        <fullName evidence="3">Acylphosphatase-like domain-containing protein</fullName>
    </recommendedName>
</protein>
<evidence type="ECO:0000256" key="2">
    <source>
        <dbReference type="RuleBase" id="RU004168"/>
    </source>
</evidence>
<dbReference type="Proteomes" id="UP000034923">
    <property type="component" value="Unassembled WGS sequence"/>
</dbReference>
<evidence type="ECO:0000313" key="4">
    <source>
        <dbReference type="EMBL" id="KKP72769.1"/>
    </source>
</evidence>
<proteinExistence type="inferred from homology"/>
<dbReference type="SUPFAM" id="SSF54975">
    <property type="entry name" value="Acylphosphatase/BLUF domain-like"/>
    <property type="match status" value="1"/>
</dbReference>
<feature type="domain" description="Acylphosphatase-like" evidence="3">
    <location>
        <begin position="1"/>
        <end position="87"/>
    </location>
</feature>
<dbReference type="Gene3D" id="3.30.70.100">
    <property type="match status" value="1"/>
</dbReference>
<evidence type="ECO:0000259" key="3">
    <source>
        <dbReference type="PROSITE" id="PS51160"/>
    </source>
</evidence>
<reference evidence="4 5" key="1">
    <citation type="journal article" date="2015" name="Nature">
        <title>rRNA introns, odd ribosomes, and small enigmatic genomes across a large radiation of phyla.</title>
        <authorList>
            <person name="Brown C.T."/>
            <person name="Hug L.A."/>
            <person name="Thomas B.C."/>
            <person name="Sharon I."/>
            <person name="Castelle C.J."/>
            <person name="Singh A."/>
            <person name="Wilkins M.J."/>
            <person name="Williams K.H."/>
            <person name="Banfield J.F."/>
        </authorList>
    </citation>
    <scope>NUCLEOTIDE SEQUENCE [LARGE SCALE GENOMIC DNA]</scope>
</reference>
<accession>A0A0G0BTK0</accession>
<name>A0A0G0BTK0_9BACT</name>
<dbReference type="PROSITE" id="PS51160">
    <property type="entry name" value="ACYLPHOSPHATASE_3"/>
    <property type="match status" value="1"/>
</dbReference>
<comment type="caution">
    <text evidence="1">Lacks conserved residue(s) required for the propagation of feature annotation.</text>
</comment>
<dbReference type="InterPro" id="IPR036046">
    <property type="entry name" value="Acylphosphatase-like_dom_sf"/>
</dbReference>
<dbReference type="AlphaFoldDB" id="A0A0G0BTK0"/>